<comment type="function">
    <text evidence="12 13">RNA polymerase that catalyzes the synthesis of short RNA molecules used as primers for DNA polymerase during DNA replication.</text>
</comment>
<dbReference type="SUPFAM" id="SSF56731">
    <property type="entry name" value="DNA primase core"/>
    <property type="match status" value="1"/>
</dbReference>
<dbReference type="NCBIfam" id="TIGR01391">
    <property type="entry name" value="dnaG"/>
    <property type="match status" value="1"/>
</dbReference>
<evidence type="ECO:0000256" key="10">
    <source>
        <dbReference type="ARBA" id="ARBA00023125"/>
    </source>
</evidence>
<dbReference type="Gene3D" id="3.90.580.10">
    <property type="entry name" value="Zinc finger, CHC2-type domain"/>
    <property type="match status" value="1"/>
</dbReference>
<dbReference type="PANTHER" id="PTHR30313">
    <property type="entry name" value="DNA PRIMASE"/>
    <property type="match status" value="1"/>
</dbReference>
<dbReference type="InterPro" id="IPR050219">
    <property type="entry name" value="DnaG_primase"/>
</dbReference>
<dbReference type="InterPro" id="IPR006295">
    <property type="entry name" value="DNA_primase_DnaG"/>
</dbReference>
<dbReference type="InterPro" id="IPR019475">
    <property type="entry name" value="DNA_primase_DnaB-bd"/>
</dbReference>
<dbReference type="GO" id="GO:0003677">
    <property type="term" value="F:DNA binding"/>
    <property type="evidence" value="ECO:0007669"/>
    <property type="project" value="UniProtKB-KW"/>
</dbReference>
<evidence type="ECO:0000256" key="9">
    <source>
        <dbReference type="ARBA" id="ARBA00022842"/>
    </source>
</evidence>
<dbReference type="SMART" id="SM00493">
    <property type="entry name" value="TOPRIM"/>
    <property type="match status" value="1"/>
</dbReference>
<comment type="subunit">
    <text evidence="12">Monomer. Interacts with DnaB.</text>
</comment>
<dbReference type="InterPro" id="IPR036977">
    <property type="entry name" value="DNA_primase_Znf_CHC2"/>
</dbReference>
<evidence type="ECO:0000256" key="14">
    <source>
        <dbReference type="PIRSR" id="PIRSR002811-1"/>
    </source>
</evidence>
<evidence type="ECO:0000256" key="6">
    <source>
        <dbReference type="ARBA" id="ARBA00022723"/>
    </source>
</evidence>
<keyword evidence="9" id="KW-0460">Magnesium</keyword>
<dbReference type="HAMAP" id="MF_00974">
    <property type="entry name" value="DNA_primase_DnaG"/>
    <property type="match status" value="1"/>
</dbReference>
<evidence type="ECO:0000259" key="15">
    <source>
        <dbReference type="PROSITE" id="PS50880"/>
    </source>
</evidence>
<evidence type="ECO:0000256" key="2">
    <source>
        <dbReference type="ARBA" id="ARBA00022515"/>
    </source>
</evidence>
<dbReference type="Gene3D" id="3.90.980.10">
    <property type="entry name" value="DNA primase, catalytic core, N-terminal domain"/>
    <property type="match status" value="1"/>
</dbReference>
<dbReference type="GO" id="GO:0008270">
    <property type="term" value="F:zinc ion binding"/>
    <property type="evidence" value="ECO:0007669"/>
    <property type="project" value="UniProtKB-UniRule"/>
</dbReference>
<comment type="catalytic activity">
    <reaction evidence="12">
        <text>ssDNA + n NTP = ssDNA/pppN(pN)n-1 hybrid + (n-1) diphosphate.</text>
        <dbReference type="EC" id="2.7.7.101"/>
    </reaction>
</comment>
<keyword evidence="5 12" id="KW-0235">DNA replication</keyword>
<evidence type="ECO:0000256" key="5">
    <source>
        <dbReference type="ARBA" id="ARBA00022705"/>
    </source>
</evidence>
<keyword evidence="4 12" id="KW-0548">Nucleotidyltransferase</keyword>
<reference evidence="16 17" key="1">
    <citation type="journal article" date="2015" name="Nature">
        <title>rRNA introns, odd ribosomes, and small enigmatic genomes across a large radiation of phyla.</title>
        <authorList>
            <person name="Brown C.T."/>
            <person name="Hug L.A."/>
            <person name="Thomas B.C."/>
            <person name="Sharon I."/>
            <person name="Castelle C.J."/>
            <person name="Singh A."/>
            <person name="Wilkins M.J."/>
            <person name="Williams K.H."/>
            <person name="Banfield J.F."/>
        </authorList>
    </citation>
    <scope>NUCLEOTIDE SEQUENCE [LARGE SCALE GENOMIC DNA]</scope>
</reference>
<evidence type="ECO:0000256" key="11">
    <source>
        <dbReference type="ARBA" id="ARBA00023163"/>
    </source>
</evidence>
<evidence type="ECO:0000256" key="8">
    <source>
        <dbReference type="ARBA" id="ARBA00022833"/>
    </source>
</evidence>
<keyword evidence="7 12" id="KW-0863">Zinc-finger</keyword>
<evidence type="ECO:0000256" key="12">
    <source>
        <dbReference type="HAMAP-Rule" id="MF_00974"/>
    </source>
</evidence>
<comment type="caution">
    <text evidence="16">The sequence shown here is derived from an EMBL/GenBank/DDBJ whole genome shotgun (WGS) entry which is preliminary data.</text>
</comment>
<evidence type="ECO:0000256" key="4">
    <source>
        <dbReference type="ARBA" id="ARBA00022695"/>
    </source>
</evidence>
<proteinExistence type="inferred from homology"/>
<dbReference type="SUPFAM" id="SSF57783">
    <property type="entry name" value="Zinc beta-ribbon"/>
    <property type="match status" value="1"/>
</dbReference>
<evidence type="ECO:0000256" key="13">
    <source>
        <dbReference type="PIRNR" id="PIRNR002811"/>
    </source>
</evidence>
<dbReference type="Gene3D" id="3.40.1360.10">
    <property type="match status" value="1"/>
</dbReference>
<dbReference type="SMART" id="SM00400">
    <property type="entry name" value="ZnF_CHCC"/>
    <property type="match status" value="1"/>
</dbReference>
<evidence type="ECO:0000256" key="7">
    <source>
        <dbReference type="ARBA" id="ARBA00022771"/>
    </source>
</evidence>
<keyword evidence="2 12" id="KW-0639">Primosome</keyword>
<comment type="similarity">
    <text evidence="12 13">Belongs to the DnaG primase family.</text>
</comment>
<dbReference type="InterPro" id="IPR037068">
    <property type="entry name" value="DNA_primase_core_N_sf"/>
</dbReference>
<dbReference type="InterPro" id="IPR034151">
    <property type="entry name" value="TOPRIM_DnaG_bac"/>
</dbReference>
<organism evidence="16 17">
    <name type="scientific">Candidatus Uhrbacteria bacterium GW2011_GWC2_41_11</name>
    <dbReference type="NCBI Taxonomy" id="1618985"/>
    <lineage>
        <taxon>Bacteria</taxon>
        <taxon>Candidatus Uhriibacteriota</taxon>
    </lineage>
</organism>
<dbReference type="GO" id="GO:0003899">
    <property type="term" value="F:DNA-directed RNA polymerase activity"/>
    <property type="evidence" value="ECO:0007669"/>
    <property type="project" value="UniProtKB-UniRule"/>
</dbReference>
<dbReference type="Pfam" id="PF10410">
    <property type="entry name" value="DnaB_bind"/>
    <property type="match status" value="1"/>
</dbReference>
<keyword evidence="10 12" id="KW-0238">DNA-binding</keyword>
<dbReference type="Pfam" id="PF13155">
    <property type="entry name" value="Toprim_2"/>
    <property type="match status" value="1"/>
</dbReference>
<sequence length="612" mass="68713">MDPKDEIKRRIDIVDIVGEQLVLKPSSTNSFIALCPFHEEKTPSFHVSREKQIWHCFGCGEGGDLFAFLMRMEGMEFSEALRVLAKRAGVEVPRFVSTESNRNQHLVELNAYAATWYAKWFCEASEAASARAYANKRGISQTLTEKFNIGAAPDAWDGLVRALEKKRFSFLEAEQAGLVLRRRSGSGYIDRFRHRLMIPLRNVRGETVGFAGRLLPSVAPQTDGSSAPKYVNSPETSVYRKGEFLFGLDLAKRAIKEKKSVVIVEGNLDVVASHKAGVEHVVASSGTAFTQSQLEQLRRLTDTLIFAFDQDAAGFQAARRGINLARDMDFQIKIALLPSDAGKDPDEAVQKDPALWQDAVEHTVPVMQYFVERIMAGRDLSSPDAKREAANLLIPELAMVKHVIEREHWLQMVADWLHVDIGVLRHAVDQYGNTRRSSESVQMVAPKVQPSGMFPIVESRSRRHAAAEAILAACLHMPDFQGSVISCLTPDHFPNGFWRELYTFLVPDYTKERFSPSAEQTSYIGWIRGILSGEPRYASLLSFATKLAILGETLFSGLSSSEASRQLDEHIGVLDRLWREDRRKTFEAAIRRAEAQGDQETVTRLLREYHSL</sequence>
<dbReference type="GO" id="GO:0005737">
    <property type="term" value="C:cytoplasm"/>
    <property type="evidence" value="ECO:0007669"/>
    <property type="project" value="TreeGrafter"/>
</dbReference>
<dbReference type="CDD" id="cd03364">
    <property type="entry name" value="TOPRIM_DnaG_primases"/>
    <property type="match status" value="1"/>
</dbReference>
<evidence type="ECO:0000256" key="1">
    <source>
        <dbReference type="ARBA" id="ARBA00022478"/>
    </source>
</evidence>
<gene>
    <name evidence="12" type="primary">dnaG</name>
    <name evidence="16" type="ORF">UU35_C0013G0011</name>
</gene>
<accession>A0A0G0UG60</accession>
<dbReference type="Pfam" id="PF01807">
    <property type="entry name" value="Zn_ribbon_DnaG"/>
    <property type="match status" value="1"/>
</dbReference>
<dbReference type="GO" id="GO:1990077">
    <property type="term" value="C:primosome complex"/>
    <property type="evidence" value="ECO:0007669"/>
    <property type="project" value="UniProtKB-KW"/>
</dbReference>
<dbReference type="Proteomes" id="UP000034616">
    <property type="component" value="Unassembled WGS sequence"/>
</dbReference>
<feature type="zinc finger region" description="CHC2-type" evidence="12 14">
    <location>
        <begin position="35"/>
        <end position="59"/>
    </location>
</feature>
<dbReference type="PIRSF" id="PIRSF002811">
    <property type="entry name" value="DnaG"/>
    <property type="match status" value="1"/>
</dbReference>
<evidence type="ECO:0000313" key="16">
    <source>
        <dbReference type="EMBL" id="KKR86436.1"/>
    </source>
</evidence>
<dbReference type="Pfam" id="PF08275">
    <property type="entry name" value="DNAG_N"/>
    <property type="match status" value="1"/>
</dbReference>
<dbReference type="PROSITE" id="PS50880">
    <property type="entry name" value="TOPRIM"/>
    <property type="match status" value="1"/>
</dbReference>
<dbReference type="InterPro" id="IPR002694">
    <property type="entry name" value="Znf_CHC2"/>
</dbReference>
<dbReference type="EC" id="2.7.7.101" evidence="12"/>
<comment type="cofactor">
    <cofactor evidence="12 13 14">
        <name>Zn(2+)</name>
        <dbReference type="ChEBI" id="CHEBI:29105"/>
    </cofactor>
    <text evidence="12 13 14">Binds 1 zinc ion per monomer.</text>
</comment>
<dbReference type="PATRIC" id="fig|1618985.3.peg.842"/>
<keyword evidence="11 12" id="KW-0804">Transcription</keyword>
<protein>
    <recommendedName>
        <fullName evidence="12 13">DNA primase</fullName>
        <ecNumber evidence="12">2.7.7.101</ecNumber>
    </recommendedName>
</protein>
<dbReference type="GO" id="GO:0000428">
    <property type="term" value="C:DNA-directed RNA polymerase complex"/>
    <property type="evidence" value="ECO:0007669"/>
    <property type="project" value="UniProtKB-KW"/>
</dbReference>
<dbReference type="GO" id="GO:0006269">
    <property type="term" value="P:DNA replication, synthesis of primer"/>
    <property type="evidence" value="ECO:0007669"/>
    <property type="project" value="UniProtKB-UniRule"/>
</dbReference>
<keyword evidence="6 12" id="KW-0479">Metal-binding</keyword>
<keyword evidence="1 12" id="KW-0240">DNA-directed RNA polymerase</keyword>
<keyword evidence="8 12" id="KW-0862">Zinc</keyword>
<comment type="domain">
    <text evidence="12">Contains an N-terminal zinc-binding domain, a central core domain that contains the primase activity, and a C-terminal DnaB-binding domain.</text>
</comment>
<dbReference type="FunFam" id="3.90.580.10:FF:000001">
    <property type="entry name" value="DNA primase"/>
    <property type="match status" value="1"/>
</dbReference>
<evidence type="ECO:0000313" key="17">
    <source>
        <dbReference type="Proteomes" id="UP000034616"/>
    </source>
</evidence>
<feature type="domain" description="Toprim" evidence="15">
    <location>
        <begin position="259"/>
        <end position="338"/>
    </location>
</feature>
<dbReference type="AlphaFoldDB" id="A0A0G0UG60"/>
<dbReference type="PANTHER" id="PTHR30313:SF2">
    <property type="entry name" value="DNA PRIMASE"/>
    <property type="match status" value="1"/>
</dbReference>
<name>A0A0G0UG60_9BACT</name>
<dbReference type="InterPro" id="IPR006171">
    <property type="entry name" value="TOPRIM_dom"/>
</dbReference>
<dbReference type="EMBL" id="LCAH01000013">
    <property type="protein sequence ID" value="KKR86436.1"/>
    <property type="molecule type" value="Genomic_DNA"/>
</dbReference>
<dbReference type="InterPro" id="IPR013264">
    <property type="entry name" value="DNAG_N"/>
</dbReference>
<evidence type="ECO:0000256" key="3">
    <source>
        <dbReference type="ARBA" id="ARBA00022679"/>
    </source>
</evidence>
<keyword evidence="3 12" id="KW-0808">Transferase</keyword>
<dbReference type="InterPro" id="IPR030846">
    <property type="entry name" value="DnaG_bac"/>
</dbReference>